<dbReference type="Proteomes" id="UP001418796">
    <property type="component" value="Unassembled WGS sequence"/>
</dbReference>
<evidence type="ECO:0000259" key="1">
    <source>
        <dbReference type="PROSITE" id="PS50965"/>
    </source>
</evidence>
<dbReference type="InterPro" id="IPR011528">
    <property type="entry name" value="NERD"/>
</dbReference>
<comment type="caution">
    <text evidence="2">The sequence shown here is derived from an EMBL/GenBank/DDBJ whole genome shotgun (WGS) entry which is preliminary data.</text>
</comment>
<proteinExistence type="predicted"/>
<dbReference type="PROSITE" id="PS50965">
    <property type="entry name" value="NERD"/>
    <property type="match status" value="1"/>
</dbReference>
<organism evidence="2 3">
    <name type="scientific">Alkalicoccobacillus gibsonii</name>
    <dbReference type="NCBI Taxonomy" id="79881"/>
    <lineage>
        <taxon>Bacteria</taxon>
        <taxon>Bacillati</taxon>
        <taxon>Bacillota</taxon>
        <taxon>Bacilli</taxon>
        <taxon>Bacillales</taxon>
        <taxon>Bacillaceae</taxon>
        <taxon>Alkalicoccobacillus</taxon>
    </lineage>
</organism>
<dbReference type="EMBL" id="JBCITK010000001">
    <property type="protein sequence ID" value="MEN0644993.1"/>
    <property type="molecule type" value="Genomic_DNA"/>
</dbReference>
<keyword evidence="3" id="KW-1185">Reference proteome</keyword>
<gene>
    <name evidence="2" type="ORF">MKY91_17690</name>
</gene>
<dbReference type="RefSeq" id="WP_343131608.1">
    <property type="nucleotide sequence ID" value="NZ_JBCITK010000001.1"/>
</dbReference>
<accession>A0ABU9VM55</accession>
<reference evidence="2 3" key="1">
    <citation type="submission" date="2024-03" db="EMBL/GenBank/DDBJ databases">
        <title>Bacilli Hybrid Assemblies.</title>
        <authorList>
            <person name="Kovac J."/>
        </authorList>
    </citation>
    <scope>NUCLEOTIDE SEQUENCE [LARGE SCALE GENOMIC DNA]</scope>
    <source>
        <strain evidence="2 3">FSL R7-0666</strain>
    </source>
</reference>
<evidence type="ECO:0000313" key="2">
    <source>
        <dbReference type="EMBL" id="MEN0644993.1"/>
    </source>
</evidence>
<feature type="domain" description="NERD" evidence="1">
    <location>
        <begin position="38"/>
        <end position="155"/>
    </location>
</feature>
<dbReference type="Pfam" id="PF08378">
    <property type="entry name" value="NERD"/>
    <property type="match status" value="1"/>
</dbReference>
<protein>
    <submittedName>
        <fullName evidence="2">Nuclease-related domain-containing protein</fullName>
    </submittedName>
</protein>
<sequence length="328" mass="38430">MTLKERVIPWKLQQLRAIERRMPTVPAKLKEDLNLYESGYRGEQNLDYHLSFLQGEDFEVLHDLRLRGENGFYFQIDCLVVTQHVLVIVEVKNMVGRFQFRDESGQMVRVWRGEEVVMPNPLNQIWRQQSQLSGWLVARRFPLIPIESLVVFSNPSTIIQSTEEGKQSLSRVIHAEGIVTRLEKISKKFSHNGRKQLLPSTCRKLSEKLVQSHTPLYSSILELYNLHPQNLIKGVFCSQCNKPHMIRQSKSGRWTCKHCNKNSKTAYVQALEDYYLLIKPTISNQELRDYLQIDSSAVAYQLLRKLDVKRTHKNKHCYYHLTIPLRLK</sequence>
<evidence type="ECO:0000313" key="3">
    <source>
        <dbReference type="Proteomes" id="UP001418796"/>
    </source>
</evidence>
<name>A0ABU9VM55_9BACI</name>